<keyword evidence="2 8" id="KW-0812">Transmembrane</keyword>
<accession>A0AAE0BDP6</accession>
<feature type="domain" description="G-protein coupled receptors family 2 profile 2" evidence="9">
    <location>
        <begin position="76"/>
        <end position="351"/>
    </location>
</feature>
<keyword evidence="6" id="KW-0675">Receptor</keyword>
<protein>
    <recommendedName>
        <fullName evidence="9">G-protein coupled receptors family 2 profile 2 domain-containing protein</fullName>
    </recommendedName>
</protein>
<organism evidence="10 11">
    <name type="scientific">Cymbomonas tetramitiformis</name>
    <dbReference type="NCBI Taxonomy" id="36881"/>
    <lineage>
        <taxon>Eukaryota</taxon>
        <taxon>Viridiplantae</taxon>
        <taxon>Chlorophyta</taxon>
        <taxon>Pyramimonadophyceae</taxon>
        <taxon>Pyramimonadales</taxon>
        <taxon>Pyramimonadaceae</taxon>
        <taxon>Cymbomonas</taxon>
    </lineage>
</organism>
<proteinExistence type="predicted"/>
<dbReference type="PANTHER" id="PTHR23112">
    <property type="entry name" value="G PROTEIN-COUPLED RECEPTOR 157-RELATED"/>
    <property type="match status" value="1"/>
</dbReference>
<dbReference type="Pfam" id="PF05462">
    <property type="entry name" value="Dicty_CAR"/>
    <property type="match status" value="1"/>
</dbReference>
<evidence type="ECO:0000313" key="11">
    <source>
        <dbReference type="Proteomes" id="UP001190700"/>
    </source>
</evidence>
<dbReference type="PRINTS" id="PR02000">
    <property type="entry name" value="GCR1PLANT"/>
</dbReference>
<dbReference type="Gene3D" id="1.20.1070.10">
    <property type="entry name" value="Rhodopsin 7-helix transmembrane proteins"/>
    <property type="match status" value="1"/>
</dbReference>
<keyword evidence="11" id="KW-1185">Reference proteome</keyword>
<dbReference type="InterPro" id="IPR022343">
    <property type="entry name" value="GCR1-cAMP_receptor"/>
</dbReference>
<dbReference type="SUPFAM" id="SSF81321">
    <property type="entry name" value="Family A G protein-coupled receptor-like"/>
    <property type="match status" value="1"/>
</dbReference>
<feature type="transmembrane region" description="Helical" evidence="8">
    <location>
        <begin position="293"/>
        <end position="310"/>
    </location>
</feature>
<dbReference type="InterPro" id="IPR017981">
    <property type="entry name" value="GPCR_2-like_7TM"/>
</dbReference>
<comment type="subcellular location">
    <subcellularLocation>
        <location evidence="1">Membrane</location>
        <topology evidence="1">Multi-pass membrane protein</topology>
    </subcellularLocation>
</comment>
<feature type="transmembrane region" description="Helical" evidence="8">
    <location>
        <begin position="82"/>
        <end position="101"/>
    </location>
</feature>
<feature type="transmembrane region" description="Helical" evidence="8">
    <location>
        <begin position="191"/>
        <end position="211"/>
    </location>
</feature>
<name>A0AAE0BDP6_9CHLO</name>
<evidence type="ECO:0000256" key="5">
    <source>
        <dbReference type="ARBA" id="ARBA00023136"/>
    </source>
</evidence>
<reference evidence="10 11" key="1">
    <citation type="journal article" date="2015" name="Genome Biol. Evol.">
        <title>Comparative Genomics of a Bacterivorous Green Alga Reveals Evolutionary Causalities and Consequences of Phago-Mixotrophic Mode of Nutrition.</title>
        <authorList>
            <person name="Burns J.A."/>
            <person name="Paasch A."/>
            <person name="Narechania A."/>
            <person name="Kim E."/>
        </authorList>
    </citation>
    <scope>NUCLEOTIDE SEQUENCE [LARGE SCALE GENOMIC DNA]</scope>
    <source>
        <strain evidence="10 11">PLY_AMNH</strain>
    </source>
</reference>
<evidence type="ECO:0000313" key="10">
    <source>
        <dbReference type="EMBL" id="KAK3234048.1"/>
    </source>
</evidence>
<dbReference type="PROSITE" id="PS50261">
    <property type="entry name" value="G_PROTEIN_RECEP_F2_4"/>
    <property type="match status" value="1"/>
</dbReference>
<evidence type="ECO:0000256" key="4">
    <source>
        <dbReference type="ARBA" id="ARBA00023040"/>
    </source>
</evidence>
<gene>
    <name evidence="10" type="ORF">CYMTET_55684</name>
</gene>
<keyword evidence="7" id="KW-0807">Transducer</keyword>
<evidence type="ECO:0000256" key="8">
    <source>
        <dbReference type="SAM" id="Phobius"/>
    </source>
</evidence>
<evidence type="ECO:0000256" key="7">
    <source>
        <dbReference type="ARBA" id="ARBA00023224"/>
    </source>
</evidence>
<feature type="transmembrane region" description="Helical" evidence="8">
    <location>
        <begin position="239"/>
        <end position="257"/>
    </location>
</feature>
<dbReference type="PRINTS" id="PR02001">
    <property type="entry name" value="GCR1CAMPR"/>
</dbReference>
<dbReference type="GO" id="GO:0004930">
    <property type="term" value="F:G protein-coupled receptor activity"/>
    <property type="evidence" value="ECO:0007669"/>
    <property type="project" value="UniProtKB-KW"/>
</dbReference>
<keyword evidence="3 8" id="KW-1133">Transmembrane helix</keyword>
<evidence type="ECO:0000259" key="9">
    <source>
        <dbReference type="PROSITE" id="PS50261"/>
    </source>
</evidence>
<dbReference type="GO" id="GO:0007166">
    <property type="term" value="P:cell surface receptor signaling pathway"/>
    <property type="evidence" value="ECO:0007669"/>
    <property type="project" value="InterPro"/>
</dbReference>
<dbReference type="EMBL" id="LGRX02035568">
    <property type="protein sequence ID" value="KAK3234048.1"/>
    <property type="molecule type" value="Genomic_DNA"/>
</dbReference>
<dbReference type="GO" id="GO:0007189">
    <property type="term" value="P:adenylate cyclase-activating G protein-coupled receptor signaling pathway"/>
    <property type="evidence" value="ECO:0007669"/>
    <property type="project" value="TreeGrafter"/>
</dbReference>
<keyword evidence="5 8" id="KW-0472">Membrane</keyword>
<feature type="transmembrane region" description="Helical" evidence="8">
    <location>
        <begin position="158"/>
        <end position="179"/>
    </location>
</feature>
<evidence type="ECO:0000256" key="1">
    <source>
        <dbReference type="ARBA" id="ARBA00004141"/>
    </source>
</evidence>
<dbReference type="AlphaFoldDB" id="A0AAE0BDP6"/>
<dbReference type="Proteomes" id="UP001190700">
    <property type="component" value="Unassembled WGS sequence"/>
</dbReference>
<evidence type="ECO:0000256" key="6">
    <source>
        <dbReference type="ARBA" id="ARBA00023170"/>
    </source>
</evidence>
<dbReference type="PANTHER" id="PTHR23112:SF0">
    <property type="entry name" value="TRANSMEMBRANE PROTEIN 116"/>
    <property type="match status" value="1"/>
</dbReference>
<evidence type="ECO:0000256" key="3">
    <source>
        <dbReference type="ARBA" id="ARBA00022989"/>
    </source>
</evidence>
<keyword evidence="4" id="KW-0297">G-protein coupled receptor</keyword>
<evidence type="ECO:0000256" key="2">
    <source>
        <dbReference type="ARBA" id="ARBA00022692"/>
    </source>
</evidence>
<feature type="transmembrane region" description="Helical" evidence="8">
    <location>
        <begin position="330"/>
        <end position="349"/>
    </location>
</feature>
<sequence>MEDRNMRVPGTHFLPFSSQLASNGTSKLLQLGYPSTFAFLHQDTPQMSPDSDYFYAQAQASIRNFTKFTEVQLLEIQTTTEVVSVFSFIGCVFIITCYCCFKDLRKFSGRLVLFLTLADLGASVWPIFWVYNNAHAEGEVADLVLSKSLCNAQAVFSVYFQMASLCWQACICFTLDYAVLRRKTNVTKLSFPFHLFSWGLPIFYTVPPLMYDDYTQGSGSWCWVHEEDKWDIRLLAEKGLTYALCIVLVSYQIAVFWRVHFQVAAVRAVLDTINVCAVHDAGMLRVGHRQNRLLRLRFYPFIVVVCWGVASVNRVNNFLRPHDPSFVLHLMHASFMSAQGFFNAVAYGFTTELYEQVSRGLESNVIPENEDDVEHALLLYESAPVCTCGRDPTAPVCNRDPAQVIRAQEGRQEGPGDSQVGSRVRVQASCGTKKVDITFTTIYPSVCGGGRGGGGAQAGQEK</sequence>
<dbReference type="GO" id="GO:0005886">
    <property type="term" value="C:plasma membrane"/>
    <property type="evidence" value="ECO:0007669"/>
    <property type="project" value="TreeGrafter"/>
</dbReference>
<comment type="caution">
    <text evidence="10">The sequence shown here is derived from an EMBL/GenBank/DDBJ whole genome shotgun (WGS) entry which is preliminary data.</text>
</comment>
<dbReference type="InterPro" id="IPR022340">
    <property type="entry name" value="GPCR_GCR1_put"/>
</dbReference>
<feature type="transmembrane region" description="Helical" evidence="8">
    <location>
        <begin position="113"/>
        <end position="131"/>
    </location>
</feature>